<dbReference type="SUPFAM" id="SSF55486">
    <property type="entry name" value="Metalloproteases ('zincins'), catalytic domain"/>
    <property type="match status" value="1"/>
</dbReference>
<dbReference type="NCBIfam" id="TIGR04183">
    <property type="entry name" value="Por_Secre_tail"/>
    <property type="match status" value="1"/>
</dbReference>
<evidence type="ECO:0000313" key="11">
    <source>
        <dbReference type="Proteomes" id="UP000198384"/>
    </source>
</evidence>
<dbReference type="InterPro" id="IPR013856">
    <property type="entry name" value="Peptidase_M4_domain"/>
</dbReference>
<evidence type="ECO:0000256" key="8">
    <source>
        <dbReference type="SAM" id="SignalP"/>
    </source>
</evidence>
<dbReference type="Pfam" id="PF07504">
    <property type="entry name" value="FTP"/>
    <property type="match status" value="1"/>
</dbReference>
<keyword evidence="7" id="KW-1015">Disulfide bond</keyword>
<dbReference type="InterPro" id="IPR027268">
    <property type="entry name" value="Peptidase_M4/M1_CTD_sf"/>
</dbReference>
<dbReference type="Gene3D" id="3.10.170.10">
    <property type="match status" value="2"/>
</dbReference>
<evidence type="ECO:0000256" key="4">
    <source>
        <dbReference type="ARBA" id="ARBA00022801"/>
    </source>
</evidence>
<dbReference type="GO" id="GO:0006508">
    <property type="term" value="P:proteolysis"/>
    <property type="evidence" value="ECO:0007669"/>
    <property type="project" value="UniProtKB-KW"/>
</dbReference>
<dbReference type="Pfam" id="PF01447">
    <property type="entry name" value="Peptidase_M4"/>
    <property type="match status" value="1"/>
</dbReference>
<evidence type="ECO:0000256" key="5">
    <source>
        <dbReference type="ARBA" id="ARBA00022833"/>
    </source>
</evidence>
<dbReference type="CDD" id="cd00041">
    <property type="entry name" value="CUB"/>
    <property type="match status" value="4"/>
</dbReference>
<dbReference type="Gene3D" id="2.60.120.290">
    <property type="entry name" value="Spermadhesin, CUB domain"/>
    <property type="match status" value="4"/>
</dbReference>
<evidence type="ECO:0000256" key="3">
    <source>
        <dbReference type="ARBA" id="ARBA00022729"/>
    </source>
</evidence>
<dbReference type="InterPro" id="IPR011096">
    <property type="entry name" value="FTP_domain"/>
</dbReference>
<dbReference type="RefSeq" id="WP_089381780.1">
    <property type="nucleotide sequence ID" value="NZ_FZNT01000006.1"/>
</dbReference>
<keyword evidence="5" id="KW-0862">Zinc</keyword>
<feature type="domain" description="CUB" evidence="9">
    <location>
        <begin position="692"/>
        <end position="804"/>
    </location>
</feature>
<keyword evidence="1" id="KW-0645">Protease</keyword>
<proteinExistence type="predicted"/>
<dbReference type="InterPro" id="IPR001570">
    <property type="entry name" value="Peptidase_M4_C_domain"/>
</dbReference>
<accession>A0A238XH34</accession>
<dbReference type="AlphaFoldDB" id="A0A238XH34"/>
<feature type="domain" description="CUB" evidence="9">
    <location>
        <begin position="924"/>
        <end position="1043"/>
    </location>
</feature>
<keyword evidence="4" id="KW-0378">Hydrolase</keyword>
<evidence type="ECO:0000313" key="10">
    <source>
        <dbReference type="EMBL" id="SNR57908.1"/>
    </source>
</evidence>
<gene>
    <name evidence="10" type="ORF">SAMN06265371_10616</name>
</gene>
<dbReference type="GO" id="GO:0046872">
    <property type="term" value="F:metal ion binding"/>
    <property type="evidence" value="ECO:0007669"/>
    <property type="project" value="UniProtKB-KW"/>
</dbReference>
<keyword evidence="6" id="KW-0482">Metalloprotease</keyword>
<name>A0A238XH34_9FLAO</name>
<dbReference type="SMART" id="SM00042">
    <property type="entry name" value="CUB"/>
    <property type="match status" value="4"/>
</dbReference>
<reference evidence="10 11" key="1">
    <citation type="submission" date="2017-06" db="EMBL/GenBank/DDBJ databases">
        <authorList>
            <person name="Kim H.J."/>
            <person name="Triplett B.A."/>
        </authorList>
    </citation>
    <scope>NUCLEOTIDE SEQUENCE [LARGE SCALE GENOMIC DNA]</scope>
    <source>
        <strain evidence="10 11">DSM 29150</strain>
    </source>
</reference>
<evidence type="ECO:0000256" key="1">
    <source>
        <dbReference type="ARBA" id="ARBA00022670"/>
    </source>
</evidence>
<dbReference type="Proteomes" id="UP000198384">
    <property type="component" value="Unassembled WGS sequence"/>
</dbReference>
<dbReference type="FunFam" id="2.60.120.290:FF:000005">
    <property type="entry name" value="Procollagen C-endopeptidase enhancer 1"/>
    <property type="match status" value="1"/>
</dbReference>
<dbReference type="Pfam" id="PF18962">
    <property type="entry name" value="Por_Secre_tail"/>
    <property type="match status" value="1"/>
</dbReference>
<dbReference type="Pfam" id="PF00431">
    <property type="entry name" value="CUB"/>
    <property type="match status" value="4"/>
</dbReference>
<dbReference type="PROSITE" id="PS01180">
    <property type="entry name" value="CUB"/>
    <property type="match status" value="4"/>
</dbReference>
<dbReference type="InterPro" id="IPR050728">
    <property type="entry name" value="Zinc_Metalloprotease_M4"/>
</dbReference>
<sequence>MKKNHIKPLGIILLILISSYSFGQVKQQSAPKFKNPFQSKSTKDTAQIKSPIIGNKTVPIPQGKPKIKLDNGSFSVNLKKDKLAKATALKEFSAWLPMNDSKYSFEQVSEKTDKLGYTHTNLQQFYNGYPIEGKVVMLHSKNNMVTAMNGQLSDLPTIKTMSTITSVQATEIAKNYLNVTELIQEYPVEKVITQISGSEKKETRLAYKIRIDSNAPFMMYHVYIDAETAVVLKKVSLIAHTDTPGTGKTLYSGTQDITIDSYSGGYRLREQGRKIETYDATNATFVNNTGFTGSSDYVSSSTDWVGVSRLSSFSISAVSKTWWYAAFADQIPDLYIVIKDASNQKVYTSKYVSDANPPLTFNNINLNLTNGPYKVEIWDYDTFGGDDFGGSYIISADVGTGSWSGSGNVGTYEVVTSSLASLDVHWGMEQTYDFYLNVFGRDSYDGLGSVIKQYINPPALQSEKGESPNNAYAMPAPYNMMAYGLGDGVRMNPVVGLDVEGHEFTHMVVDNNGNGGLAYEGESGALNESFADIFGVSVEFYSGVNPDWFMGEDIMVSEPFLRSMSNPNDSNGPDTYNGTHWVDPSNLDYDHGGVHTNSGVQNFWFYLLSEGGTGTNDLGNPYAVTGIGISEAQQITYRNLITYLGSNATYLDAYYGSLQAAEDLYGNGSVQYNSVREAWYAVGIGNDASDSCSGVIELTEVSGTVTDGSGSSNYINNANCTWVIAPAGASQISLDFTELNTELNFDTVYLYDGPDETYPVIATLTGTVLPSTITTTLGVGAMCIKFVSDAYTTSSGWSANYTTIIKEGETCHGSTVFASNSGSFRVGSDISGYGNNQNCYYFISPPCAESVTLSFSEFDTELDYDGVIIYDDWEGNNQLAVYSGISIPASVTSNTGQMLVIFVSDHSNIMKGFSADYTSTGADNYGEITVLNTTDYGIISDGSGLNNYCNNQENSWLIQPPQATSITLTFTEFAVEEASSDGATIYDVVEVYDGATTSSTLLGRFTGANLPPVITSSGSSLLVRFNSDLDINDKGWEAYYTSTQNSYCSNGIVLSAANGTFSDGSNTDNYTNNSICSWLIQPSNTSSISLSFTEFNTEIDYDGVVVYDGADSSAPILGQFSGTSLPPSINSTGGVMYIEFLSDIANREQGWTASYTSTSTLGISDSFFKSNLKVFPNPSDGIFTIKSNFNEPVNFEMFDVLGREVLKMNKLDIGINEINATKLSSGTYLIKFTNEYGSYIEKLIIN</sequence>
<dbReference type="PANTHER" id="PTHR33794">
    <property type="entry name" value="BACILLOLYSIN"/>
    <property type="match status" value="1"/>
</dbReference>
<evidence type="ECO:0000256" key="6">
    <source>
        <dbReference type="ARBA" id="ARBA00023049"/>
    </source>
</evidence>
<protein>
    <submittedName>
        <fullName evidence="10">Por secretion system C-terminal sorting domain-containing protein</fullName>
    </submittedName>
</protein>
<dbReference type="InterPro" id="IPR000859">
    <property type="entry name" value="CUB_dom"/>
</dbReference>
<dbReference type="EMBL" id="FZNT01000006">
    <property type="protein sequence ID" value="SNR57908.1"/>
    <property type="molecule type" value="Genomic_DNA"/>
</dbReference>
<organism evidence="10 11">
    <name type="scientific">Lutibacter agarilyticus</name>
    <dbReference type="NCBI Taxonomy" id="1109740"/>
    <lineage>
        <taxon>Bacteria</taxon>
        <taxon>Pseudomonadati</taxon>
        <taxon>Bacteroidota</taxon>
        <taxon>Flavobacteriia</taxon>
        <taxon>Flavobacteriales</taxon>
        <taxon>Flavobacteriaceae</taxon>
        <taxon>Lutibacter</taxon>
    </lineage>
</organism>
<evidence type="ECO:0000259" key="9">
    <source>
        <dbReference type="PROSITE" id="PS01180"/>
    </source>
</evidence>
<dbReference type="InterPro" id="IPR026444">
    <property type="entry name" value="Secre_tail"/>
</dbReference>
<dbReference type="Gene3D" id="1.10.390.10">
    <property type="entry name" value="Neutral Protease Domain 2"/>
    <property type="match status" value="1"/>
</dbReference>
<dbReference type="Pfam" id="PF02868">
    <property type="entry name" value="Peptidase_M4_C"/>
    <property type="match status" value="1"/>
</dbReference>
<dbReference type="InterPro" id="IPR035914">
    <property type="entry name" value="Sperma_CUB_dom_sf"/>
</dbReference>
<feature type="domain" description="CUB" evidence="9">
    <location>
        <begin position="1048"/>
        <end position="1158"/>
    </location>
</feature>
<dbReference type="PANTHER" id="PTHR33794:SF1">
    <property type="entry name" value="BACILLOLYSIN"/>
    <property type="match status" value="1"/>
</dbReference>
<keyword evidence="11" id="KW-1185">Reference proteome</keyword>
<dbReference type="Gene3D" id="3.10.450.490">
    <property type="match status" value="1"/>
</dbReference>
<keyword evidence="3 8" id="KW-0732">Signal</keyword>
<dbReference type="GO" id="GO:0004222">
    <property type="term" value="F:metalloendopeptidase activity"/>
    <property type="evidence" value="ECO:0007669"/>
    <property type="project" value="InterPro"/>
</dbReference>
<feature type="chain" id="PRO_5012172798" evidence="8">
    <location>
        <begin position="24"/>
        <end position="1246"/>
    </location>
</feature>
<evidence type="ECO:0000256" key="7">
    <source>
        <dbReference type="ARBA" id="ARBA00023157"/>
    </source>
</evidence>
<evidence type="ECO:0000256" key="2">
    <source>
        <dbReference type="ARBA" id="ARBA00022723"/>
    </source>
</evidence>
<keyword evidence="2" id="KW-0479">Metal-binding</keyword>
<dbReference type="CDD" id="cd09597">
    <property type="entry name" value="M4_TLP"/>
    <property type="match status" value="1"/>
</dbReference>
<dbReference type="SUPFAM" id="SSF49854">
    <property type="entry name" value="Spermadhesin, CUB domain"/>
    <property type="match status" value="4"/>
</dbReference>
<feature type="signal peptide" evidence="8">
    <location>
        <begin position="1"/>
        <end position="23"/>
    </location>
</feature>
<feature type="domain" description="CUB" evidence="9">
    <location>
        <begin position="811"/>
        <end position="920"/>
    </location>
</feature>
<dbReference type="OrthoDB" id="291295at2"/>